<feature type="domain" description="Superoxide dismutase copper/zinc binding" evidence="6">
    <location>
        <begin position="66"/>
        <end position="197"/>
    </location>
</feature>
<dbReference type="EMBL" id="CP026118">
    <property type="protein sequence ID" value="QAS52052.1"/>
    <property type="molecule type" value="Genomic_DNA"/>
</dbReference>
<protein>
    <recommendedName>
        <fullName evidence="3">Superoxide dismutase [Cu-Zn]</fullName>
        <ecNumber evidence="3">1.15.1.1</ecNumber>
    </recommendedName>
</protein>
<feature type="region of interest" description="Disordered" evidence="4">
    <location>
        <begin position="177"/>
        <end position="199"/>
    </location>
</feature>
<dbReference type="InterPro" id="IPR001424">
    <property type="entry name" value="SOD_Cu_Zn_dom"/>
</dbReference>
<proteinExistence type="inferred from homology"/>
<keyword evidence="3" id="KW-0862">Zinc</keyword>
<dbReference type="SUPFAM" id="SSF49329">
    <property type="entry name" value="Cu,Zn superoxide dismutase-like"/>
    <property type="match status" value="1"/>
</dbReference>
<reference evidence="7 8" key="1">
    <citation type="submission" date="2018-01" db="EMBL/GenBank/DDBJ databases">
        <title>The whole genome sequencing and assembly of Halobacillus litoralis ERB031 strain.</title>
        <authorList>
            <person name="Lee S.-J."/>
            <person name="Park M.-K."/>
            <person name="Kim J.-Y."/>
            <person name="Lee Y.-J."/>
            <person name="Yi H."/>
            <person name="Bahn Y.-S."/>
            <person name="Kim J.F."/>
            <person name="Lee D.-W."/>
        </authorList>
    </citation>
    <scope>NUCLEOTIDE SEQUENCE [LARGE SCALE GENOMIC DNA]</scope>
    <source>
        <strain evidence="7 8">ERB 031</strain>
    </source>
</reference>
<evidence type="ECO:0000313" key="8">
    <source>
        <dbReference type="Proteomes" id="UP000287756"/>
    </source>
</evidence>
<keyword evidence="5" id="KW-0732">Signal</keyword>
<comment type="function">
    <text evidence="2">Destroys radicals which are normally produced within the cells and which are toxic to biological systems. May play a role in favoring mycobacterial survival in phagocytes.</text>
</comment>
<organism evidence="7 8">
    <name type="scientific">Halobacillus litoralis</name>
    <dbReference type="NCBI Taxonomy" id="45668"/>
    <lineage>
        <taxon>Bacteria</taxon>
        <taxon>Bacillati</taxon>
        <taxon>Bacillota</taxon>
        <taxon>Bacilli</taxon>
        <taxon>Bacillales</taxon>
        <taxon>Bacillaceae</taxon>
        <taxon>Halobacillus</taxon>
    </lineage>
</organism>
<dbReference type="InterPro" id="IPR036423">
    <property type="entry name" value="SOD-like_Cu/Zn_dom_sf"/>
</dbReference>
<dbReference type="InterPro" id="IPR018152">
    <property type="entry name" value="SOD_Cu/Zn_BS"/>
</dbReference>
<dbReference type="OrthoDB" id="9792957at2"/>
<dbReference type="Gene3D" id="2.60.40.200">
    <property type="entry name" value="Superoxide dismutase, copper/zinc binding domain"/>
    <property type="match status" value="1"/>
</dbReference>
<accession>A0A410MBA0</accession>
<dbReference type="PANTHER" id="PTHR10003">
    <property type="entry name" value="SUPEROXIDE DISMUTASE CU-ZN -RELATED"/>
    <property type="match status" value="1"/>
</dbReference>
<evidence type="ECO:0000313" key="7">
    <source>
        <dbReference type="EMBL" id="QAS52052.1"/>
    </source>
</evidence>
<comment type="similarity">
    <text evidence="1 3">Belongs to the Cu-Zn superoxide dismutase family.</text>
</comment>
<comment type="catalytic activity">
    <reaction evidence="3">
        <text>2 superoxide + 2 H(+) = H2O2 + O2</text>
        <dbReference type="Rhea" id="RHEA:20696"/>
        <dbReference type="ChEBI" id="CHEBI:15378"/>
        <dbReference type="ChEBI" id="CHEBI:15379"/>
        <dbReference type="ChEBI" id="CHEBI:16240"/>
        <dbReference type="ChEBI" id="CHEBI:18421"/>
        <dbReference type="EC" id="1.15.1.1"/>
    </reaction>
</comment>
<comment type="cofactor">
    <cofactor evidence="3">
        <name>Cu cation</name>
        <dbReference type="ChEBI" id="CHEBI:23378"/>
    </cofactor>
    <text evidence="3">Binds 1 copper ion per subunit.</text>
</comment>
<dbReference type="PROSITE" id="PS00332">
    <property type="entry name" value="SOD_CU_ZN_2"/>
    <property type="match status" value="1"/>
</dbReference>
<dbReference type="Pfam" id="PF00080">
    <property type="entry name" value="Sod_Cu"/>
    <property type="match status" value="1"/>
</dbReference>
<feature type="region of interest" description="Disordered" evidence="4">
    <location>
        <begin position="21"/>
        <end position="61"/>
    </location>
</feature>
<dbReference type="Proteomes" id="UP000287756">
    <property type="component" value="Chromosome"/>
</dbReference>
<dbReference type="GO" id="GO:0005507">
    <property type="term" value="F:copper ion binding"/>
    <property type="evidence" value="ECO:0007669"/>
    <property type="project" value="InterPro"/>
</dbReference>
<evidence type="ECO:0000256" key="2">
    <source>
        <dbReference type="ARBA" id="ARBA00024900"/>
    </source>
</evidence>
<dbReference type="EC" id="1.15.1.1" evidence="3"/>
<name>A0A410MBA0_9BACI</name>
<dbReference type="GO" id="GO:0004784">
    <property type="term" value="F:superoxide dismutase activity"/>
    <property type="evidence" value="ECO:0007669"/>
    <property type="project" value="UniProtKB-EC"/>
</dbReference>
<keyword evidence="3" id="KW-0479">Metal-binding</keyword>
<dbReference type="AlphaFoldDB" id="A0A410MBA0"/>
<evidence type="ECO:0000256" key="4">
    <source>
        <dbReference type="SAM" id="MobiDB-lite"/>
    </source>
</evidence>
<dbReference type="PROSITE" id="PS51257">
    <property type="entry name" value="PROKAR_LIPOPROTEIN"/>
    <property type="match status" value="1"/>
</dbReference>
<keyword evidence="3" id="KW-0560">Oxidoreductase</keyword>
<keyword evidence="3" id="KW-0186">Copper</keyword>
<dbReference type="CDD" id="cd00305">
    <property type="entry name" value="Cu-Zn_Superoxide_Dismutase"/>
    <property type="match status" value="1"/>
</dbReference>
<evidence type="ECO:0000256" key="3">
    <source>
        <dbReference type="RuleBase" id="RU000393"/>
    </source>
</evidence>
<evidence type="ECO:0000256" key="1">
    <source>
        <dbReference type="ARBA" id="ARBA00010457"/>
    </source>
</evidence>
<dbReference type="KEGG" id="hli:HLI_07360"/>
<feature type="compositionally biased region" description="Acidic residues" evidence="4">
    <location>
        <begin position="24"/>
        <end position="39"/>
    </location>
</feature>
<evidence type="ECO:0000256" key="5">
    <source>
        <dbReference type="SAM" id="SignalP"/>
    </source>
</evidence>
<feature type="chain" id="PRO_5019419087" description="Superoxide dismutase [Cu-Zn]" evidence="5">
    <location>
        <begin position="20"/>
        <end position="199"/>
    </location>
</feature>
<evidence type="ECO:0000259" key="6">
    <source>
        <dbReference type="Pfam" id="PF00080"/>
    </source>
</evidence>
<comment type="cofactor">
    <cofactor evidence="3">
        <name>Zn(2+)</name>
        <dbReference type="ChEBI" id="CHEBI:29105"/>
    </cofactor>
    <text evidence="3">Binds 1 zinc ion per subunit.</text>
</comment>
<dbReference type="InterPro" id="IPR024134">
    <property type="entry name" value="SOD_Cu/Zn_/chaperone"/>
</dbReference>
<gene>
    <name evidence="7" type="ORF">HLI_07360</name>
</gene>
<sequence length="199" mass="21004">MKRWSIVFFLVLTAIVSSACGTNTEEDSSPSENGEENTTNEENQEKSETPENITVTLNDRDGNEVGSAELEQKNGGVNIKLSASALPEGTHGFHIHEKGVCEAPDYKSAGGHFNPTDVSHGSDSEDGPHAGDLNNIDIHEEGNAEEEVMADMVTLKEGQDNSLLGGDGTSLVIHAGADDQKSQPSGDAGERIACGVIEN</sequence>
<feature type="signal peptide" evidence="5">
    <location>
        <begin position="1"/>
        <end position="19"/>
    </location>
</feature>